<keyword evidence="4" id="KW-0964">Secreted</keyword>
<proteinExistence type="inferred from homology"/>
<dbReference type="EMBL" id="VOAJ01006358">
    <property type="protein sequence ID" value="KAF0872512.1"/>
    <property type="molecule type" value="Genomic_DNA"/>
</dbReference>
<dbReference type="AlphaFoldDB" id="A0A6G1AAS2"/>
<comment type="caution">
    <text evidence="11">The sequence shown here is derived from an EMBL/GenBank/DDBJ whole genome shotgun (WGS) entry which is preliminary data.</text>
</comment>
<dbReference type="Proteomes" id="UP000475037">
    <property type="component" value="Unassembled WGS sequence"/>
</dbReference>
<accession>A0A6G1AAS2</accession>
<evidence type="ECO:0000313" key="11">
    <source>
        <dbReference type="EMBL" id="KAF0872512.1"/>
    </source>
</evidence>
<dbReference type="GO" id="GO:0045165">
    <property type="term" value="P:cell fate commitment"/>
    <property type="evidence" value="ECO:0007669"/>
    <property type="project" value="TreeGrafter"/>
</dbReference>
<dbReference type="GO" id="GO:0005125">
    <property type="term" value="F:cytokine activity"/>
    <property type="evidence" value="ECO:0007669"/>
    <property type="project" value="TreeGrafter"/>
</dbReference>
<dbReference type="InterPro" id="IPR005817">
    <property type="entry name" value="Wnt"/>
</dbReference>
<dbReference type="Pfam" id="PF00110">
    <property type="entry name" value="wnt"/>
    <property type="match status" value="1"/>
</dbReference>
<evidence type="ECO:0000256" key="5">
    <source>
        <dbReference type="ARBA" id="ARBA00022530"/>
    </source>
</evidence>
<dbReference type="GO" id="GO:0005615">
    <property type="term" value="C:extracellular space"/>
    <property type="evidence" value="ECO:0007669"/>
    <property type="project" value="TreeGrafter"/>
</dbReference>
<gene>
    <name evidence="11" type="primary">Wnt2b_1</name>
    <name evidence="11" type="ORF">FOF47_R08463</name>
</gene>
<dbReference type="PRINTS" id="PR01349">
    <property type="entry name" value="WNTPROTEIN"/>
</dbReference>
<reference evidence="11 12" key="1">
    <citation type="submission" date="2019-11" db="EMBL/GenBank/DDBJ databases">
        <authorList>
            <person name="Yang C."/>
            <person name="Li F."/>
        </authorList>
    </citation>
    <scope>NUCLEOTIDE SEQUENCE [LARGE SCALE GENOMIC DNA]</scope>
    <source>
        <strain evidence="11">KB4526</strain>
        <tissue evidence="11">Muscle</tissue>
    </source>
</reference>
<evidence type="ECO:0000256" key="3">
    <source>
        <dbReference type="ARBA" id="ARBA00022473"/>
    </source>
</evidence>
<dbReference type="GO" id="GO:0060070">
    <property type="term" value="P:canonical Wnt signaling pathway"/>
    <property type="evidence" value="ECO:0007669"/>
    <property type="project" value="TreeGrafter"/>
</dbReference>
<evidence type="ECO:0000256" key="9">
    <source>
        <dbReference type="ARBA" id="ARBA00023288"/>
    </source>
</evidence>
<evidence type="ECO:0000256" key="1">
    <source>
        <dbReference type="ARBA" id="ARBA00004498"/>
    </source>
</evidence>
<comment type="function">
    <text evidence="10">Ligand for members of the frizzled family of seven transmembrane receptors.</text>
</comment>
<organism evidence="11 12">
    <name type="scientific">Crocuta crocuta</name>
    <name type="common">Spotted hyena</name>
    <dbReference type="NCBI Taxonomy" id="9678"/>
    <lineage>
        <taxon>Eukaryota</taxon>
        <taxon>Metazoa</taxon>
        <taxon>Chordata</taxon>
        <taxon>Craniata</taxon>
        <taxon>Vertebrata</taxon>
        <taxon>Euteleostomi</taxon>
        <taxon>Mammalia</taxon>
        <taxon>Eutheria</taxon>
        <taxon>Laurasiatheria</taxon>
        <taxon>Carnivora</taxon>
        <taxon>Feliformia</taxon>
        <taxon>Hyaenidae</taxon>
        <taxon>Crocuta</taxon>
    </lineage>
</organism>
<keyword evidence="7" id="KW-1015">Disulfide bond</keyword>
<evidence type="ECO:0000256" key="10">
    <source>
        <dbReference type="RuleBase" id="RU003500"/>
    </source>
</evidence>
<evidence type="ECO:0000256" key="2">
    <source>
        <dbReference type="ARBA" id="ARBA00005683"/>
    </source>
</evidence>
<feature type="non-terminal residue" evidence="11">
    <location>
        <position position="1"/>
    </location>
</feature>
<keyword evidence="9" id="KW-0449">Lipoprotein</keyword>
<sequence>GRTAMQQFLKLEWQCYGVSGSCILRTFWCHTGDCLQQHNVGAVQVTVTQDVVNSTAAHQGYCRGTQTDHIYFDNSPDDCVLGKVAGSLGTAAHVCSKTSKGTDVCEIMCCG</sequence>
<dbReference type="GO" id="GO:0005109">
    <property type="term" value="F:frizzled binding"/>
    <property type="evidence" value="ECO:0007669"/>
    <property type="project" value="TreeGrafter"/>
</dbReference>
<name>A0A6G1AAS2_CROCR</name>
<keyword evidence="8" id="KW-0325">Glycoprotein</keyword>
<protein>
    <recommendedName>
        <fullName evidence="10">Protein Wnt</fullName>
    </recommendedName>
</protein>
<keyword evidence="5" id="KW-0272">Extracellular matrix</keyword>
<evidence type="ECO:0000256" key="6">
    <source>
        <dbReference type="ARBA" id="ARBA00022687"/>
    </source>
</evidence>
<evidence type="ECO:0000256" key="4">
    <source>
        <dbReference type="ARBA" id="ARBA00022525"/>
    </source>
</evidence>
<evidence type="ECO:0000256" key="8">
    <source>
        <dbReference type="ARBA" id="ARBA00023180"/>
    </source>
</evidence>
<keyword evidence="6 10" id="KW-0879">Wnt signaling pathway</keyword>
<dbReference type="PANTHER" id="PTHR12027">
    <property type="entry name" value="WNT RELATED"/>
    <property type="match status" value="1"/>
</dbReference>
<feature type="non-terminal residue" evidence="11">
    <location>
        <position position="111"/>
    </location>
</feature>
<comment type="similarity">
    <text evidence="2 10">Belongs to the Wnt family.</text>
</comment>
<dbReference type="PANTHER" id="PTHR12027:SF93">
    <property type="entry name" value="PROTEIN WNT-2B"/>
    <property type="match status" value="1"/>
</dbReference>
<dbReference type="GO" id="GO:0030182">
    <property type="term" value="P:neuron differentiation"/>
    <property type="evidence" value="ECO:0007669"/>
    <property type="project" value="TreeGrafter"/>
</dbReference>
<evidence type="ECO:0000256" key="7">
    <source>
        <dbReference type="ARBA" id="ARBA00023157"/>
    </source>
</evidence>
<keyword evidence="12" id="KW-1185">Reference proteome</keyword>
<evidence type="ECO:0000313" key="12">
    <source>
        <dbReference type="Proteomes" id="UP000475037"/>
    </source>
</evidence>
<comment type="subcellular location">
    <subcellularLocation>
        <location evidence="1 10">Secreted</location>
        <location evidence="1 10">Extracellular space</location>
        <location evidence="1 10">Extracellular matrix</location>
    </subcellularLocation>
</comment>
<keyword evidence="3 10" id="KW-0217">Developmental protein</keyword>